<dbReference type="RefSeq" id="WP_114829784.1">
    <property type="nucleotide sequence ID" value="NZ_QQTO01000033.1"/>
</dbReference>
<sequence length="147" mass="15832">MSMELYVALPTRDPITVETLVESSRQLGIELAFDAEVVFEKAGGFQPGALAGEQTGVEIDFFEPEYEPEVTELFDGALSPLARIVAFRWGGDYMEGAFALAVAAALVAGHDGICFDPQEGMILSVEQLVEFTHGMVVEAREAAVKST</sequence>
<gene>
    <name evidence="1" type="ORF">DWE98_13515</name>
</gene>
<accession>A0A370L6B1</accession>
<evidence type="ECO:0000313" key="2">
    <source>
        <dbReference type="Proteomes" id="UP000255207"/>
    </source>
</evidence>
<organism evidence="1 2">
    <name type="scientific">Bosea caraganae</name>
    <dbReference type="NCBI Taxonomy" id="2763117"/>
    <lineage>
        <taxon>Bacteria</taxon>
        <taxon>Pseudomonadati</taxon>
        <taxon>Pseudomonadota</taxon>
        <taxon>Alphaproteobacteria</taxon>
        <taxon>Hyphomicrobiales</taxon>
        <taxon>Boseaceae</taxon>
        <taxon>Bosea</taxon>
    </lineage>
</organism>
<proteinExistence type="predicted"/>
<evidence type="ECO:0000313" key="1">
    <source>
        <dbReference type="EMBL" id="RDJ24688.1"/>
    </source>
</evidence>
<dbReference type="AlphaFoldDB" id="A0A370L6B1"/>
<keyword evidence="2" id="KW-1185">Reference proteome</keyword>
<dbReference type="Proteomes" id="UP000255207">
    <property type="component" value="Unassembled WGS sequence"/>
</dbReference>
<dbReference type="OrthoDB" id="5569723at2"/>
<protein>
    <submittedName>
        <fullName evidence="1">Uncharacterized protein</fullName>
    </submittedName>
</protein>
<comment type="caution">
    <text evidence="1">The sequence shown here is derived from an EMBL/GenBank/DDBJ whole genome shotgun (WGS) entry which is preliminary data.</text>
</comment>
<reference evidence="2" key="1">
    <citation type="submission" date="2018-07" db="EMBL/GenBank/DDBJ databases">
        <authorList>
            <person name="Safronova V.I."/>
            <person name="Chirak E.R."/>
            <person name="Sazanova A.L."/>
        </authorList>
    </citation>
    <scope>NUCLEOTIDE SEQUENCE [LARGE SCALE GENOMIC DNA]</scope>
    <source>
        <strain evidence="2">RCAM04685</strain>
    </source>
</reference>
<dbReference type="EMBL" id="QQTP01000006">
    <property type="protein sequence ID" value="RDJ24688.1"/>
    <property type="molecule type" value="Genomic_DNA"/>
</dbReference>
<name>A0A370L6B1_9HYPH</name>